<dbReference type="InterPro" id="IPR003400">
    <property type="entry name" value="ExbD"/>
</dbReference>
<evidence type="ECO:0000256" key="6">
    <source>
        <dbReference type="ARBA" id="ARBA00023136"/>
    </source>
</evidence>
<proteinExistence type="inferred from homology"/>
<dbReference type="PANTHER" id="PTHR30558:SF7">
    <property type="entry name" value="TOL-PAL SYSTEM PROTEIN TOLR"/>
    <property type="match status" value="1"/>
</dbReference>
<keyword evidence="7" id="KW-0813">Transport</keyword>
<evidence type="ECO:0000256" key="7">
    <source>
        <dbReference type="RuleBase" id="RU003879"/>
    </source>
</evidence>
<dbReference type="GO" id="GO:0015031">
    <property type="term" value="P:protein transport"/>
    <property type="evidence" value="ECO:0007669"/>
    <property type="project" value="UniProtKB-KW"/>
</dbReference>
<gene>
    <name evidence="9" type="ORF">E6K78_05400</name>
</gene>
<keyword evidence="5 8" id="KW-1133">Transmembrane helix</keyword>
<comment type="caution">
    <text evidence="9">The sequence shown here is derived from an EMBL/GenBank/DDBJ whole genome shotgun (WGS) entry which is preliminary data.</text>
</comment>
<evidence type="ECO:0008006" key="11">
    <source>
        <dbReference type="Google" id="ProtNLM"/>
    </source>
</evidence>
<keyword evidence="6 8" id="KW-0472">Membrane</keyword>
<evidence type="ECO:0000256" key="5">
    <source>
        <dbReference type="ARBA" id="ARBA00022989"/>
    </source>
</evidence>
<dbReference type="EMBL" id="VBOY01000046">
    <property type="protein sequence ID" value="TMQ67212.1"/>
    <property type="molecule type" value="Genomic_DNA"/>
</dbReference>
<organism evidence="9 10">
    <name type="scientific">Eiseniibacteriota bacterium</name>
    <dbReference type="NCBI Taxonomy" id="2212470"/>
    <lineage>
        <taxon>Bacteria</taxon>
        <taxon>Candidatus Eiseniibacteriota</taxon>
    </lineage>
</organism>
<dbReference type="Pfam" id="PF02472">
    <property type="entry name" value="ExbD"/>
    <property type="match status" value="1"/>
</dbReference>
<comment type="similarity">
    <text evidence="2 7">Belongs to the ExbD/TolR family.</text>
</comment>
<dbReference type="Gene3D" id="3.30.420.270">
    <property type="match status" value="1"/>
</dbReference>
<name>A0A538TUA4_UNCEI</name>
<keyword evidence="4 7" id="KW-0812">Transmembrane</keyword>
<evidence type="ECO:0000256" key="4">
    <source>
        <dbReference type="ARBA" id="ARBA00022692"/>
    </source>
</evidence>
<keyword evidence="3" id="KW-1003">Cell membrane</keyword>
<keyword evidence="7" id="KW-0653">Protein transport</keyword>
<evidence type="ECO:0000256" key="2">
    <source>
        <dbReference type="ARBA" id="ARBA00005811"/>
    </source>
</evidence>
<dbReference type="AlphaFoldDB" id="A0A538TUA4"/>
<evidence type="ECO:0000256" key="3">
    <source>
        <dbReference type="ARBA" id="ARBA00022475"/>
    </source>
</evidence>
<feature type="transmembrane region" description="Helical" evidence="8">
    <location>
        <begin position="21"/>
        <end position="42"/>
    </location>
</feature>
<evidence type="ECO:0000256" key="8">
    <source>
        <dbReference type="SAM" id="Phobius"/>
    </source>
</evidence>
<evidence type="ECO:0000313" key="10">
    <source>
        <dbReference type="Proteomes" id="UP000316609"/>
    </source>
</evidence>
<evidence type="ECO:0000313" key="9">
    <source>
        <dbReference type="EMBL" id="TMQ67212.1"/>
    </source>
</evidence>
<dbReference type="GO" id="GO:0022857">
    <property type="term" value="F:transmembrane transporter activity"/>
    <property type="evidence" value="ECO:0007669"/>
    <property type="project" value="InterPro"/>
</dbReference>
<dbReference type="PANTHER" id="PTHR30558">
    <property type="entry name" value="EXBD MEMBRANE COMPONENT OF PMF-DRIVEN MACROMOLECULE IMPORT SYSTEM"/>
    <property type="match status" value="1"/>
</dbReference>
<reference evidence="9 10" key="1">
    <citation type="journal article" date="2019" name="Nat. Microbiol.">
        <title>Mediterranean grassland soil C-N compound turnover is dependent on rainfall and depth, and is mediated by genomically divergent microorganisms.</title>
        <authorList>
            <person name="Diamond S."/>
            <person name="Andeer P.F."/>
            <person name="Li Z."/>
            <person name="Crits-Christoph A."/>
            <person name="Burstein D."/>
            <person name="Anantharaman K."/>
            <person name="Lane K.R."/>
            <person name="Thomas B.C."/>
            <person name="Pan C."/>
            <person name="Northen T.R."/>
            <person name="Banfield J.F."/>
        </authorList>
    </citation>
    <scope>NUCLEOTIDE SEQUENCE [LARGE SCALE GENOMIC DNA]</scope>
    <source>
        <strain evidence="9">WS_8</strain>
    </source>
</reference>
<dbReference type="GO" id="GO:0005886">
    <property type="term" value="C:plasma membrane"/>
    <property type="evidence" value="ECO:0007669"/>
    <property type="project" value="UniProtKB-SubCell"/>
</dbReference>
<protein>
    <recommendedName>
        <fullName evidence="11">Biopolymer transporter ExbD</fullName>
    </recommendedName>
</protein>
<accession>A0A538TUA4</accession>
<evidence type="ECO:0000256" key="1">
    <source>
        <dbReference type="ARBA" id="ARBA00004162"/>
    </source>
</evidence>
<comment type="subcellular location">
    <subcellularLocation>
        <location evidence="1">Cell membrane</location>
        <topology evidence="1">Single-pass membrane protein</topology>
    </subcellularLocation>
    <subcellularLocation>
        <location evidence="7">Cell membrane</location>
        <topology evidence="7">Single-pass type II membrane protein</topology>
    </subcellularLocation>
</comment>
<sequence length="161" mass="17410">MQRRLRKKKRHRQQVASELELMPMLNVFITIIPLLLLSAAFVPVTVIQASLPAAALTAATPPADAPLELTIFIRREAFVVEGNGVESRTVPRPGPGEGSDVARRSLSEALRQIVAIHPENREVRIVAEATTRYEEIVDVMDVARAAGLPEVSLAEAGTGAS</sequence>
<dbReference type="Proteomes" id="UP000316609">
    <property type="component" value="Unassembled WGS sequence"/>
</dbReference>